<feature type="region of interest" description="Disordered" evidence="1">
    <location>
        <begin position="1"/>
        <end position="20"/>
    </location>
</feature>
<evidence type="ECO:0000256" key="1">
    <source>
        <dbReference type="SAM" id="MobiDB-lite"/>
    </source>
</evidence>
<gene>
    <name evidence="2" type="ORF">BO72DRAFT_489054</name>
</gene>
<dbReference type="VEuPathDB" id="FungiDB:BO72DRAFT_489054"/>
<accession>A0A8G1VVL4</accession>
<keyword evidence="3" id="KW-1185">Reference proteome</keyword>
<dbReference type="EMBL" id="KZ824681">
    <property type="protein sequence ID" value="RAK73306.1"/>
    <property type="molecule type" value="Genomic_DNA"/>
</dbReference>
<dbReference type="Proteomes" id="UP000249789">
    <property type="component" value="Unassembled WGS sequence"/>
</dbReference>
<protein>
    <submittedName>
        <fullName evidence="2">Uncharacterized protein</fullName>
    </submittedName>
</protein>
<name>A0A8G1VVL4_9EURO</name>
<sequence>MIQAPQEGIETRSSPPPEEDKIGTAALFPGMRLRLGAFEILHTTGEYLQNQAEMPRDQIEANYETSYRRYWLIFGNKNVARPKCQGSVAKVVDKTVTVSRHQQNGHQRGQVRDELSNAPDEARNGFRQRVDKCGVISAVSCLSQSFGIHFWGKSSDPTELTGLNSSNNIPCAVCLEGGRVFLHTSSGTKFSERVKPQIGCSQVQTST</sequence>
<organism evidence="2 3">
    <name type="scientific">Aspergillus fijiensis CBS 313.89</name>
    <dbReference type="NCBI Taxonomy" id="1448319"/>
    <lineage>
        <taxon>Eukaryota</taxon>
        <taxon>Fungi</taxon>
        <taxon>Dikarya</taxon>
        <taxon>Ascomycota</taxon>
        <taxon>Pezizomycotina</taxon>
        <taxon>Eurotiomycetes</taxon>
        <taxon>Eurotiomycetidae</taxon>
        <taxon>Eurotiales</taxon>
        <taxon>Aspergillaceae</taxon>
        <taxon>Aspergillus</taxon>
    </lineage>
</organism>
<reference evidence="2 3" key="1">
    <citation type="submission" date="2018-02" db="EMBL/GenBank/DDBJ databases">
        <title>The genomes of Aspergillus section Nigri reveals drivers in fungal speciation.</title>
        <authorList>
            <consortium name="DOE Joint Genome Institute"/>
            <person name="Vesth T.C."/>
            <person name="Nybo J."/>
            <person name="Theobald S."/>
            <person name="Brandl J."/>
            <person name="Frisvad J.C."/>
            <person name="Nielsen K.F."/>
            <person name="Lyhne E.K."/>
            <person name="Kogle M.E."/>
            <person name="Kuo A."/>
            <person name="Riley R."/>
            <person name="Clum A."/>
            <person name="Nolan M."/>
            <person name="Lipzen A."/>
            <person name="Salamov A."/>
            <person name="Henrissat B."/>
            <person name="Wiebenga A."/>
            <person name="De vries R.P."/>
            <person name="Grigoriev I.V."/>
            <person name="Mortensen U.H."/>
            <person name="Andersen M.R."/>
            <person name="Baker S.E."/>
        </authorList>
    </citation>
    <scope>NUCLEOTIDE SEQUENCE [LARGE SCALE GENOMIC DNA]</scope>
    <source>
        <strain evidence="2 3">CBS 313.89</strain>
    </source>
</reference>
<proteinExistence type="predicted"/>
<evidence type="ECO:0000313" key="2">
    <source>
        <dbReference type="EMBL" id="RAK73306.1"/>
    </source>
</evidence>
<dbReference type="GeneID" id="63865399"/>
<feature type="region of interest" description="Disordered" evidence="1">
    <location>
        <begin position="99"/>
        <end position="118"/>
    </location>
</feature>
<dbReference type="RefSeq" id="XP_040797316.1">
    <property type="nucleotide sequence ID" value="XM_040948066.1"/>
</dbReference>
<dbReference type="AlphaFoldDB" id="A0A8G1VVL4"/>
<evidence type="ECO:0000313" key="3">
    <source>
        <dbReference type="Proteomes" id="UP000249789"/>
    </source>
</evidence>